<dbReference type="Pfam" id="PF12833">
    <property type="entry name" value="HTH_18"/>
    <property type="match status" value="1"/>
</dbReference>
<evidence type="ECO:0000256" key="4">
    <source>
        <dbReference type="ARBA" id="ARBA00037345"/>
    </source>
</evidence>
<dbReference type="GO" id="GO:0043565">
    <property type="term" value="F:sequence-specific DNA binding"/>
    <property type="evidence" value="ECO:0007669"/>
    <property type="project" value="InterPro"/>
</dbReference>
<reference evidence="6 9" key="2">
    <citation type="submission" date="2020-10" db="EMBL/GenBank/DDBJ databases">
        <title>Genome sequences of Pseudomonas isolates.</title>
        <authorList>
            <person name="Wessels L."/>
            <person name="Reich F."/>
            <person name="Hammerl J."/>
        </authorList>
    </citation>
    <scope>NUCLEOTIDE SEQUENCE [LARGE SCALE GENOMIC DNA]</scope>
    <source>
        <strain evidence="6 9">20-MO00624-0</strain>
    </source>
</reference>
<evidence type="ECO:0000313" key="6">
    <source>
        <dbReference type="EMBL" id="MBF8642818.1"/>
    </source>
</evidence>
<gene>
    <name evidence="7" type="primary">rhaS_8</name>
    <name evidence="6" type="ORF">IRZ65_19290</name>
    <name evidence="7" type="ORF">NCTC11842_05261</name>
</gene>
<dbReference type="RefSeq" id="WP_010798576.1">
    <property type="nucleotide sequence ID" value="NZ_CP069263.1"/>
</dbReference>
<evidence type="ECO:0000313" key="9">
    <source>
        <dbReference type="Proteomes" id="UP000626180"/>
    </source>
</evidence>
<keyword evidence="2" id="KW-0238">DNA-binding</keyword>
<dbReference type="InterPro" id="IPR009057">
    <property type="entry name" value="Homeodomain-like_sf"/>
</dbReference>
<dbReference type="SUPFAM" id="SSF51215">
    <property type="entry name" value="Regulatory protein AraC"/>
    <property type="match status" value="1"/>
</dbReference>
<dbReference type="PROSITE" id="PS01124">
    <property type="entry name" value="HTH_ARAC_FAMILY_2"/>
    <property type="match status" value="1"/>
</dbReference>
<feature type="domain" description="HTH araC/xylS-type" evidence="5">
    <location>
        <begin position="162"/>
        <end position="259"/>
    </location>
</feature>
<accession>A0A2X2CZ09</accession>
<evidence type="ECO:0000259" key="5">
    <source>
        <dbReference type="PROSITE" id="PS01124"/>
    </source>
</evidence>
<reference evidence="7 8" key="1">
    <citation type="submission" date="2018-06" db="EMBL/GenBank/DDBJ databases">
        <authorList>
            <consortium name="Pathogen Informatics"/>
            <person name="Doyle S."/>
        </authorList>
    </citation>
    <scope>NUCLEOTIDE SEQUENCE [LARGE SCALE GENOMIC DNA]</scope>
    <source>
        <strain evidence="7 8">NCTC11842</strain>
    </source>
</reference>
<dbReference type="Proteomes" id="UP000626180">
    <property type="component" value="Unassembled WGS sequence"/>
</dbReference>
<organism evidence="7 8">
    <name type="scientific">Pseudomonas luteola</name>
    <dbReference type="NCBI Taxonomy" id="47886"/>
    <lineage>
        <taxon>Bacteria</taxon>
        <taxon>Pseudomonadati</taxon>
        <taxon>Pseudomonadota</taxon>
        <taxon>Gammaproteobacteria</taxon>
        <taxon>Pseudomonadales</taxon>
        <taxon>Pseudomonadaceae</taxon>
        <taxon>Pseudomonas</taxon>
    </lineage>
</organism>
<keyword evidence="1" id="KW-0805">Transcription regulation</keyword>
<evidence type="ECO:0000313" key="7">
    <source>
        <dbReference type="EMBL" id="SPZ13517.1"/>
    </source>
</evidence>
<sequence>MLTLRHAWSGPVELVDASGTGHRFAKHSHDECVIGVNLEGEEHIWLDGRIFNAGKGSITLYNPGQIQGGGAHEGAFWRYVGLYVSADWLAQSLGVNQVEFERPLLYQPDIANRFACVVQMALRGSSMSNPHVHQALVLLLAEITELSGVALTTHSAEPEVVLRIQECLADSLAQMPTLDELALLTQRSKYQLLRTFQKETGLSPHQWAMQLRTRRARGLLRQGMPATDVAYTLGFADQSHLSRHFRSAYGIPPGQYQRLYRSCNPVQDY</sequence>
<evidence type="ECO:0000256" key="3">
    <source>
        <dbReference type="ARBA" id="ARBA00023163"/>
    </source>
</evidence>
<protein>
    <submittedName>
        <fullName evidence="7">AraC family transcriptional regulator</fullName>
    </submittedName>
</protein>
<dbReference type="AlphaFoldDB" id="A0A2X2CZ09"/>
<dbReference type="SMART" id="SM00342">
    <property type="entry name" value="HTH_ARAC"/>
    <property type="match status" value="1"/>
</dbReference>
<comment type="function">
    <text evidence="4">Regulatory protein of the TOL plasmid xyl operons. XylS activates the xylXYZLTEGFJQKIH operon required for the degradation of toluene, m-xylene and p-xylene.</text>
</comment>
<dbReference type="PANTHER" id="PTHR46796">
    <property type="entry name" value="HTH-TYPE TRANSCRIPTIONAL ACTIVATOR RHAS-RELATED"/>
    <property type="match status" value="1"/>
</dbReference>
<keyword evidence="9" id="KW-1185">Reference proteome</keyword>
<keyword evidence="3" id="KW-0804">Transcription</keyword>
<dbReference type="Pfam" id="PF02311">
    <property type="entry name" value="AraC_binding"/>
    <property type="match status" value="1"/>
</dbReference>
<dbReference type="PANTHER" id="PTHR46796:SF2">
    <property type="entry name" value="TRANSCRIPTIONAL REGULATORY PROTEIN"/>
    <property type="match status" value="1"/>
</dbReference>
<evidence type="ECO:0000313" key="8">
    <source>
        <dbReference type="Proteomes" id="UP000250443"/>
    </source>
</evidence>
<dbReference type="EMBL" id="UAUF01000014">
    <property type="protein sequence ID" value="SPZ13517.1"/>
    <property type="molecule type" value="Genomic_DNA"/>
</dbReference>
<dbReference type="InterPro" id="IPR037923">
    <property type="entry name" value="HTH-like"/>
</dbReference>
<dbReference type="GO" id="GO:0003700">
    <property type="term" value="F:DNA-binding transcription factor activity"/>
    <property type="evidence" value="ECO:0007669"/>
    <property type="project" value="InterPro"/>
</dbReference>
<dbReference type="EMBL" id="JADMCD010000012">
    <property type="protein sequence ID" value="MBF8642818.1"/>
    <property type="molecule type" value="Genomic_DNA"/>
</dbReference>
<dbReference type="InterPro" id="IPR050204">
    <property type="entry name" value="AraC_XylS_family_regulators"/>
</dbReference>
<evidence type="ECO:0000256" key="2">
    <source>
        <dbReference type="ARBA" id="ARBA00023125"/>
    </source>
</evidence>
<dbReference type="InterPro" id="IPR003313">
    <property type="entry name" value="AraC-bd"/>
</dbReference>
<dbReference type="SUPFAM" id="SSF46689">
    <property type="entry name" value="Homeodomain-like"/>
    <property type="match status" value="2"/>
</dbReference>
<dbReference type="Proteomes" id="UP000250443">
    <property type="component" value="Unassembled WGS sequence"/>
</dbReference>
<dbReference type="InterPro" id="IPR018060">
    <property type="entry name" value="HTH_AraC"/>
</dbReference>
<proteinExistence type="predicted"/>
<name>A0A2X2CZ09_PSELU</name>
<evidence type="ECO:0000256" key="1">
    <source>
        <dbReference type="ARBA" id="ARBA00023015"/>
    </source>
</evidence>
<dbReference type="Gene3D" id="1.10.10.60">
    <property type="entry name" value="Homeodomain-like"/>
    <property type="match status" value="1"/>
</dbReference>